<evidence type="ECO:0000259" key="2">
    <source>
        <dbReference type="Pfam" id="PF03819"/>
    </source>
</evidence>
<dbReference type="CDD" id="cd11528">
    <property type="entry name" value="NTP-PPase_MazG_Nterm"/>
    <property type="match status" value="1"/>
</dbReference>
<reference evidence="3 4" key="1">
    <citation type="submission" date="2020-07" db="EMBL/GenBank/DDBJ databases">
        <title>Sequencing the genomes of 1000 actinobacteria strains.</title>
        <authorList>
            <person name="Klenk H.-P."/>
        </authorList>
    </citation>
    <scope>NUCLEOTIDE SEQUENCE [LARGE SCALE GENOMIC DNA]</scope>
    <source>
        <strain evidence="3 4">DSM 15664</strain>
    </source>
</reference>
<dbReference type="InterPro" id="IPR048015">
    <property type="entry name" value="NTP-PPase_MazG-like_N"/>
</dbReference>
<dbReference type="GO" id="GO:0046081">
    <property type="term" value="P:dUTP catabolic process"/>
    <property type="evidence" value="ECO:0007669"/>
    <property type="project" value="TreeGrafter"/>
</dbReference>
<dbReference type="RefSeq" id="WP_343050540.1">
    <property type="nucleotide sequence ID" value="NZ_BAAALK010000001.1"/>
</dbReference>
<dbReference type="AlphaFoldDB" id="A0A7Z0E6B7"/>
<dbReference type="InterPro" id="IPR011551">
    <property type="entry name" value="NTP_PyrPHydrolase_MazG"/>
</dbReference>
<keyword evidence="4" id="KW-1185">Reference proteome</keyword>
<sequence>MTLPEAHPMSPDRSETGPQDQVAKLRWVIAQLREHCPWTSQLTHGDLTEYLVEEAYEVLEEIEAGSLDEGLRKEMGDLLFQIALHARLAEERGSFDLDGVAEAITAKLVRRSPHVFTADGRLSVDAHATIEQVEAAWTQIKAQEKAAASHAEGENPGSESAAPADPEQAETRADDGGTHLSGVVGSLPAHLPALAKAAKVIDRLGRERSEHLPNTGSTTVAAADEEELGELLFAVVRTARAAGQDPERALRSHLNRMT</sequence>
<protein>
    <submittedName>
        <fullName evidence="3">XTP/dITP diphosphohydrolase</fullName>
        <ecNumber evidence="3">3.6.1.66</ecNumber>
    </submittedName>
</protein>
<dbReference type="PANTHER" id="PTHR30522:SF0">
    <property type="entry name" value="NUCLEOSIDE TRIPHOSPHATE PYROPHOSPHOHYDROLASE"/>
    <property type="match status" value="1"/>
</dbReference>
<keyword evidence="3" id="KW-0378">Hydrolase</keyword>
<dbReference type="Pfam" id="PF03819">
    <property type="entry name" value="MazG"/>
    <property type="match status" value="1"/>
</dbReference>
<evidence type="ECO:0000313" key="4">
    <source>
        <dbReference type="Proteomes" id="UP000560069"/>
    </source>
</evidence>
<dbReference type="GO" id="GO:0046061">
    <property type="term" value="P:dATP catabolic process"/>
    <property type="evidence" value="ECO:0007669"/>
    <property type="project" value="TreeGrafter"/>
</dbReference>
<dbReference type="Proteomes" id="UP000560069">
    <property type="component" value="Unassembled WGS sequence"/>
</dbReference>
<dbReference type="InterPro" id="IPR004518">
    <property type="entry name" value="MazG-like_dom"/>
</dbReference>
<feature type="domain" description="NTP pyrophosphohydrolase MazG-like" evidence="2">
    <location>
        <begin position="43"/>
        <end position="116"/>
    </location>
</feature>
<dbReference type="GO" id="GO:0046052">
    <property type="term" value="P:UTP catabolic process"/>
    <property type="evidence" value="ECO:0007669"/>
    <property type="project" value="TreeGrafter"/>
</dbReference>
<organism evidence="3 4">
    <name type="scientific">Nesterenkonia sandarakina</name>
    <dbReference type="NCBI Taxonomy" id="272918"/>
    <lineage>
        <taxon>Bacteria</taxon>
        <taxon>Bacillati</taxon>
        <taxon>Actinomycetota</taxon>
        <taxon>Actinomycetes</taxon>
        <taxon>Micrococcales</taxon>
        <taxon>Micrococcaceae</taxon>
        <taxon>Nesterenkonia</taxon>
    </lineage>
</organism>
<gene>
    <name evidence="3" type="ORF">HNR11_000192</name>
</gene>
<dbReference type="GO" id="GO:0046047">
    <property type="term" value="P:TTP catabolic process"/>
    <property type="evidence" value="ECO:0007669"/>
    <property type="project" value="TreeGrafter"/>
</dbReference>
<dbReference type="SUPFAM" id="SSF101386">
    <property type="entry name" value="all-alpha NTP pyrophosphatases"/>
    <property type="match status" value="2"/>
</dbReference>
<dbReference type="EC" id="3.6.1.66" evidence="3"/>
<evidence type="ECO:0000313" key="3">
    <source>
        <dbReference type="EMBL" id="NYJ15658.1"/>
    </source>
</evidence>
<proteinExistence type="predicted"/>
<evidence type="ECO:0000256" key="1">
    <source>
        <dbReference type="SAM" id="MobiDB-lite"/>
    </source>
</evidence>
<comment type="caution">
    <text evidence="3">The sequence shown here is derived from an EMBL/GenBank/DDBJ whole genome shotgun (WGS) entry which is preliminary data.</text>
</comment>
<feature type="region of interest" description="Disordered" evidence="1">
    <location>
        <begin position="1"/>
        <end position="20"/>
    </location>
</feature>
<dbReference type="GO" id="GO:0036220">
    <property type="term" value="F:ITP diphosphatase activity"/>
    <property type="evidence" value="ECO:0007669"/>
    <property type="project" value="UniProtKB-EC"/>
</dbReference>
<feature type="region of interest" description="Disordered" evidence="1">
    <location>
        <begin position="141"/>
        <end position="181"/>
    </location>
</feature>
<name>A0A7Z0E6B7_9MICC</name>
<dbReference type="EMBL" id="JACCFQ010000001">
    <property type="protein sequence ID" value="NYJ15658.1"/>
    <property type="molecule type" value="Genomic_DNA"/>
</dbReference>
<dbReference type="Gene3D" id="1.10.287.1080">
    <property type="entry name" value="MazG-like"/>
    <property type="match status" value="2"/>
</dbReference>
<dbReference type="PANTHER" id="PTHR30522">
    <property type="entry name" value="NUCLEOSIDE TRIPHOSPHATE PYROPHOSPHOHYDROLASE"/>
    <property type="match status" value="1"/>
</dbReference>
<dbReference type="GO" id="GO:0046076">
    <property type="term" value="P:dTTP catabolic process"/>
    <property type="evidence" value="ECO:0007669"/>
    <property type="project" value="TreeGrafter"/>
</dbReference>
<dbReference type="GO" id="GO:0006203">
    <property type="term" value="P:dGTP catabolic process"/>
    <property type="evidence" value="ECO:0007669"/>
    <property type="project" value="TreeGrafter"/>
</dbReference>
<accession>A0A7Z0E6B7</accession>